<keyword evidence="1" id="KW-0812">Transmembrane</keyword>
<organism evidence="2 3">
    <name type="scientific">Streptococcus rubneri</name>
    <dbReference type="NCBI Taxonomy" id="1234680"/>
    <lineage>
        <taxon>Bacteria</taxon>
        <taxon>Bacillati</taxon>
        <taxon>Bacillota</taxon>
        <taxon>Bacilli</taxon>
        <taxon>Lactobacillales</taxon>
        <taxon>Streptococcaceae</taxon>
        <taxon>Streptococcus</taxon>
    </lineage>
</organism>
<keyword evidence="3" id="KW-1185">Reference proteome</keyword>
<accession>A0A4Z1DS82</accession>
<name>A0A4Z1DS82_9STRE</name>
<keyword evidence="1" id="KW-0472">Membrane</keyword>
<feature type="transmembrane region" description="Helical" evidence="1">
    <location>
        <begin position="29"/>
        <end position="45"/>
    </location>
</feature>
<protein>
    <submittedName>
        <fullName evidence="2">Uncharacterized protein</fullName>
    </submittedName>
</protein>
<evidence type="ECO:0000256" key="1">
    <source>
        <dbReference type="SAM" id="Phobius"/>
    </source>
</evidence>
<sequence>MKDKKYLLLGLLLADLIAVYFFLRTPVPWIFWTATFVLAVSIWIFKNQWKNYKNKDKDSE</sequence>
<dbReference type="Proteomes" id="UP000297986">
    <property type="component" value="Unassembled WGS sequence"/>
</dbReference>
<dbReference type="EMBL" id="SRRP01000002">
    <property type="protein sequence ID" value="TGN91353.1"/>
    <property type="molecule type" value="Genomic_DNA"/>
</dbReference>
<proteinExistence type="predicted"/>
<comment type="caution">
    <text evidence="2">The sequence shown here is derived from an EMBL/GenBank/DDBJ whole genome shotgun (WGS) entry which is preliminary data.</text>
</comment>
<feature type="transmembrane region" description="Helical" evidence="1">
    <location>
        <begin position="7"/>
        <end position="23"/>
    </location>
</feature>
<evidence type="ECO:0000313" key="2">
    <source>
        <dbReference type="EMBL" id="TGN91353.1"/>
    </source>
</evidence>
<gene>
    <name evidence="2" type="ORF">E5S68_09650</name>
</gene>
<keyword evidence="1" id="KW-1133">Transmembrane helix</keyword>
<reference evidence="2 3" key="1">
    <citation type="submission" date="2019-04" db="EMBL/GenBank/DDBJ databases">
        <title>Genome sequencing of Streptococcus rubneri DSM 26920(T).</title>
        <authorList>
            <person name="Kook J.-K."/>
            <person name="Park S.-N."/>
            <person name="Lim Y.K."/>
        </authorList>
    </citation>
    <scope>NUCLEOTIDE SEQUENCE [LARGE SCALE GENOMIC DNA]</scope>
    <source>
        <strain evidence="2 3">DSM 26920</strain>
    </source>
</reference>
<evidence type="ECO:0000313" key="3">
    <source>
        <dbReference type="Proteomes" id="UP000297986"/>
    </source>
</evidence>
<dbReference type="AlphaFoldDB" id="A0A4Z1DS82"/>